<dbReference type="Pfam" id="PF05732">
    <property type="entry name" value="RepL"/>
    <property type="match status" value="1"/>
</dbReference>
<organism evidence="2 3">
    <name type="scientific">Cohnella endophytica</name>
    <dbReference type="NCBI Taxonomy" id="2419778"/>
    <lineage>
        <taxon>Bacteria</taxon>
        <taxon>Bacillati</taxon>
        <taxon>Bacillota</taxon>
        <taxon>Bacilli</taxon>
        <taxon>Bacillales</taxon>
        <taxon>Paenibacillaceae</taxon>
        <taxon>Cohnella</taxon>
    </lineage>
</organism>
<dbReference type="Gene3D" id="1.10.10.10">
    <property type="entry name" value="Winged helix-like DNA-binding domain superfamily/Winged helix DNA-binding domain"/>
    <property type="match status" value="1"/>
</dbReference>
<protein>
    <submittedName>
        <fullName evidence="2">MarR family transcriptional regulator</fullName>
    </submittedName>
</protein>
<reference evidence="2 3" key="1">
    <citation type="submission" date="2018-10" db="EMBL/GenBank/DDBJ databases">
        <title>Cohnella sp. M2MS4P-1, whole genome shotgun sequence.</title>
        <authorList>
            <person name="Tuo L."/>
        </authorList>
    </citation>
    <scope>NUCLEOTIDE SEQUENCE [LARGE SCALE GENOMIC DNA]</scope>
    <source>
        <strain evidence="2 3">M2MS4P-1</strain>
    </source>
</reference>
<feature type="domain" description="Plasmid replication protein RepL" evidence="1">
    <location>
        <begin position="5"/>
        <end position="133"/>
    </location>
</feature>
<dbReference type="GO" id="GO:0006276">
    <property type="term" value="P:plasmid maintenance"/>
    <property type="evidence" value="ECO:0007669"/>
    <property type="project" value="InterPro"/>
</dbReference>
<evidence type="ECO:0000313" key="2">
    <source>
        <dbReference type="EMBL" id="RKP43776.1"/>
    </source>
</evidence>
<sequence length="153" mass="17323">MDKHKLVNTETGEIVLAVVELRRKYFSGGFFMAMQEGFLHLAKLGLTGEQLSVLMYVFGKLDFENWLRIGQQEIADELGMKKPNVSRAMKVLVEKRIIHKGPKVGTSLTYRLDPGFGLKGRAKNEKTIRKDIADMARQRGLQVLQGGKDEDEE</sequence>
<keyword evidence="3" id="KW-1185">Reference proteome</keyword>
<gene>
    <name evidence="2" type="ORF">D7Z26_27080</name>
</gene>
<dbReference type="Proteomes" id="UP000282076">
    <property type="component" value="Unassembled WGS sequence"/>
</dbReference>
<dbReference type="InterPro" id="IPR036388">
    <property type="entry name" value="WH-like_DNA-bd_sf"/>
</dbReference>
<name>A0A494X6A6_9BACL</name>
<dbReference type="GO" id="GO:0006260">
    <property type="term" value="P:DNA replication"/>
    <property type="evidence" value="ECO:0007669"/>
    <property type="project" value="InterPro"/>
</dbReference>
<evidence type="ECO:0000313" key="3">
    <source>
        <dbReference type="Proteomes" id="UP000282076"/>
    </source>
</evidence>
<dbReference type="InterPro" id="IPR036390">
    <property type="entry name" value="WH_DNA-bd_sf"/>
</dbReference>
<dbReference type="OrthoDB" id="583115at2"/>
<dbReference type="SUPFAM" id="SSF46785">
    <property type="entry name" value="Winged helix' DNA-binding domain"/>
    <property type="match status" value="1"/>
</dbReference>
<proteinExistence type="predicted"/>
<accession>A0A494X6A6</accession>
<comment type="caution">
    <text evidence="2">The sequence shown here is derived from an EMBL/GenBank/DDBJ whole genome shotgun (WGS) entry which is preliminary data.</text>
</comment>
<dbReference type="RefSeq" id="WP_120980156.1">
    <property type="nucleotide sequence ID" value="NZ_RBZM01000026.1"/>
</dbReference>
<dbReference type="EMBL" id="RBZM01000026">
    <property type="protein sequence ID" value="RKP43776.1"/>
    <property type="molecule type" value="Genomic_DNA"/>
</dbReference>
<dbReference type="AlphaFoldDB" id="A0A494X6A6"/>
<dbReference type="InterPro" id="IPR008813">
    <property type="entry name" value="Plasmid_replication_RepL"/>
</dbReference>
<evidence type="ECO:0000259" key="1">
    <source>
        <dbReference type="Pfam" id="PF05732"/>
    </source>
</evidence>